<dbReference type="KEGG" id="bgv:CAL12_27715"/>
<evidence type="ECO:0000313" key="2">
    <source>
        <dbReference type="EMBL" id="ARP84232.1"/>
    </source>
</evidence>
<name>A0A1W6YT12_9BORD</name>
<accession>A0A1W6YT12</accession>
<comment type="similarity">
    <text evidence="1">Belongs to the UPF0065 (bug) family.</text>
</comment>
<dbReference type="SUPFAM" id="SSF53850">
    <property type="entry name" value="Periplasmic binding protein-like II"/>
    <property type="match status" value="1"/>
</dbReference>
<dbReference type="Pfam" id="PF03401">
    <property type="entry name" value="TctC"/>
    <property type="match status" value="1"/>
</dbReference>
<gene>
    <name evidence="2" type="ORF">CAL12_27715</name>
</gene>
<dbReference type="STRING" id="1416806.CAL12_27715"/>
<dbReference type="CDD" id="cd13578">
    <property type="entry name" value="PBP2_Bug27"/>
    <property type="match status" value="1"/>
</dbReference>
<dbReference type="PANTHER" id="PTHR42928:SF5">
    <property type="entry name" value="BLR1237 PROTEIN"/>
    <property type="match status" value="1"/>
</dbReference>
<keyword evidence="3" id="KW-1185">Reference proteome</keyword>
<dbReference type="AlphaFoldDB" id="A0A1W6YT12"/>
<dbReference type="PANTHER" id="PTHR42928">
    <property type="entry name" value="TRICARBOXYLATE-BINDING PROTEIN"/>
    <property type="match status" value="1"/>
</dbReference>
<dbReference type="InterPro" id="IPR042100">
    <property type="entry name" value="Bug_dom1"/>
</dbReference>
<protein>
    <submittedName>
        <fullName evidence="2">MFS transporter</fullName>
    </submittedName>
</protein>
<sequence length="330" mass="34755">MTNFINATLRHCIGIALLPVLMGYQGISLAAGYPTHAISLIVPFTAGSAADILCRLITAEMSKSMGQAIVVYDKPGASGLIGTREVTNATPDGYTIGYANVVTLAINQSLYPKLPYDADKQLTPIALMGKVQSVLVVRKDLPMNNVSDLIAYAKSHPGRLSAGSAGNGSTGHLSIELLKRLAGVDITHVPYKGAAQATQDLIGGRIDILFDNLTSMAPQIDRGAVKALGVTGDRRSPAYPALPTIQEAGVAGFKTEAWAGLVAPAGTPAAIVEQLNAEVNQALQSPALKERLAALSFETTIDRPDALFSRAKDERARWARIIRDAGITAD</sequence>
<evidence type="ECO:0000313" key="3">
    <source>
        <dbReference type="Proteomes" id="UP000194151"/>
    </source>
</evidence>
<reference evidence="2 3" key="1">
    <citation type="submission" date="2017-05" db="EMBL/GenBank/DDBJ databases">
        <title>Complete and WGS of Bordetella genogroups.</title>
        <authorList>
            <person name="Spilker T."/>
            <person name="LiPuma J."/>
        </authorList>
    </citation>
    <scope>NUCLEOTIDE SEQUENCE [LARGE SCALE GENOMIC DNA]</scope>
    <source>
        <strain evidence="2 3">AU19157</strain>
    </source>
</reference>
<dbReference type="Gene3D" id="3.40.190.10">
    <property type="entry name" value="Periplasmic binding protein-like II"/>
    <property type="match status" value="1"/>
</dbReference>
<proteinExistence type="inferred from homology"/>
<evidence type="ECO:0000256" key="1">
    <source>
        <dbReference type="ARBA" id="ARBA00006987"/>
    </source>
</evidence>
<dbReference type="Gene3D" id="3.40.190.150">
    <property type="entry name" value="Bordetella uptake gene, domain 1"/>
    <property type="match status" value="1"/>
</dbReference>
<dbReference type="InterPro" id="IPR005064">
    <property type="entry name" value="BUG"/>
</dbReference>
<dbReference type="PIRSF" id="PIRSF017082">
    <property type="entry name" value="YflP"/>
    <property type="match status" value="1"/>
</dbReference>
<organism evidence="2 3">
    <name type="scientific">Bordetella genomosp. 8</name>
    <dbReference type="NCBI Taxonomy" id="1416806"/>
    <lineage>
        <taxon>Bacteria</taxon>
        <taxon>Pseudomonadati</taxon>
        <taxon>Pseudomonadota</taxon>
        <taxon>Betaproteobacteria</taxon>
        <taxon>Burkholderiales</taxon>
        <taxon>Alcaligenaceae</taxon>
        <taxon>Bordetella</taxon>
    </lineage>
</organism>
<dbReference type="RefSeq" id="WP_232464648.1">
    <property type="nucleotide sequence ID" value="NZ_CP021108.1"/>
</dbReference>
<dbReference type="EMBL" id="CP021108">
    <property type="protein sequence ID" value="ARP84232.1"/>
    <property type="molecule type" value="Genomic_DNA"/>
</dbReference>
<dbReference type="Proteomes" id="UP000194151">
    <property type="component" value="Chromosome"/>
</dbReference>